<proteinExistence type="predicted"/>
<gene>
    <name evidence="2" type="ORF">C1H46_024814</name>
</gene>
<name>A0A540LTP5_MALBA</name>
<accession>A0A540LTP5</accession>
<feature type="region of interest" description="Disordered" evidence="1">
    <location>
        <begin position="1"/>
        <end position="20"/>
    </location>
</feature>
<protein>
    <submittedName>
        <fullName evidence="2">Uncharacterized protein</fullName>
    </submittedName>
</protein>
<sequence>MIERLREKKKDGETEGEGWTERLREKDRRTERLRERRIEIEADGEGWTDDGETEGEKERLRVWCVRVWSVRVLQRRRD</sequence>
<evidence type="ECO:0000313" key="2">
    <source>
        <dbReference type="EMBL" id="TQD89679.1"/>
    </source>
</evidence>
<organism evidence="2 3">
    <name type="scientific">Malus baccata</name>
    <name type="common">Siberian crab apple</name>
    <name type="synonym">Pyrus baccata</name>
    <dbReference type="NCBI Taxonomy" id="106549"/>
    <lineage>
        <taxon>Eukaryota</taxon>
        <taxon>Viridiplantae</taxon>
        <taxon>Streptophyta</taxon>
        <taxon>Embryophyta</taxon>
        <taxon>Tracheophyta</taxon>
        <taxon>Spermatophyta</taxon>
        <taxon>Magnoliopsida</taxon>
        <taxon>eudicotyledons</taxon>
        <taxon>Gunneridae</taxon>
        <taxon>Pentapetalae</taxon>
        <taxon>rosids</taxon>
        <taxon>fabids</taxon>
        <taxon>Rosales</taxon>
        <taxon>Rosaceae</taxon>
        <taxon>Amygdaloideae</taxon>
        <taxon>Maleae</taxon>
        <taxon>Malus</taxon>
    </lineage>
</organism>
<comment type="caution">
    <text evidence="2">The sequence shown here is derived from an EMBL/GenBank/DDBJ whole genome shotgun (WGS) entry which is preliminary data.</text>
</comment>
<dbReference type="EMBL" id="VIEB01000472">
    <property type="protein sequence ID" value="TQD89679.1"/>
    <property type="molecule type" value="Genomic_DNA"/>
</dbReference>
<evidence type="ECO:0000256" key="1">
    <source>
        <dbReference type="SAM" id="MobiDB-lite"/>
    </source>
</evidence>
<reference evidence="2 3" key="1">
    <citation type="journal article" date="2019" name="G3 (Bethesda)">
        <title>Sequencing of a Wild Apple (Malus baccata) Genome Unravels the Differences Between Cultivated and Wild Apple Species Regarding Disease Resistance and Cold Tolerance.</title>
        <authorList>
            <person name="Chen X."/>
        </authorList>
    </citation>
    <scope>NUCLEOTIDE SEQUENCE [LARGE SCALE GENOMIC DNA]</scope>
    <source>
        <strain evidence="3">cv. Shandingzi</strain>
        <tissue evidence="2">Leaves</tissue>
    </source>
</reference>
<evidence type="ECO:0000313" key="3">
    <source>
        <dbReference type="Proteomes" id="UP000315295"/>
    </source>
</evidence>
<keyword evidence="3" id="KW-1185">Reference proteome</keyword>
<dbReference type="Proteomes" id="UP000315295">
    <property type="component" value="Unassembled WGS sequence"/>
</dbReference>
<dbReference type="AlphaFoldDB" id="A0A540LTP5"/>